<keyword evidence="1" id="KW-1133">Transmembrane helix</keyword>
<dbReference type="InterPro" id="IPR010718">
    <property type="entry name" value="DUF1294"/>
</dbReference>
<proteinExistence type="predicted"/>
<protein>
    <recommendedName>
        <fullName evidence="3">DUF1294 domain-containing protein</fullName>
    </recommendedName>
</protein>
<name>A0A485M0V8_9ZZZZ</name>
<evidence type="ECO:0000313" key="2">
    <source>
        <dbReference type="EMBL" id="VFU14788.1"/>
    </source>
</evidence>
<sequence length="54" mass="6042">MAESRIFLIALAGGALGVFIGMELFKHKTKKLKFTIFIPAIIILQLVVLRMLLL</sequence>
<organism evidence="2">
    <name type="scientific">anaerobic digester metagenome</name>
    <dbReference type="NCBI Taxonomy" id="1263854"/>
    <lineage>
        <taxon>unclassified sequences</taxon>
        <taxon>metagenomes</taxon>
        <taxon>ecological metagenomes</taxon>
    </lineage>
</organism>
<evidence type="ECO:0008006" key="3">
    <source>
        <dbReference type="Google" id="ProtNLM"/>
    </source>
</evidence>
<keyword evidence="1" id="KW-0812">Transmembrane</keyword>
<evidence type="ECO:0000256" key="1">
    <source>
        <dbReference type="SAM" id="Phobius"/>
    </source>
</evidence>
<feature type="transmembrane region" description="Helical" evidence="1">
    <location>
        <begin position="32"/>
        <end position="53"/>
    </location>
</feature>
<keyword evidence="1" id="KW-0472">Membrane</keyword>
<feature type="transmembrane region" description="Helical" evidence="1">
    <location>
        <begin position="6"/>
        <end position="25"/>
    </location>
</feature>
<dbReference type="Pfam" id="PF06961">
    <property type="entry name" value="DUF1294"/>
    <property type="match status" value="1"/>
</dbReference>
<dbReference type="EMBL" id="CAADRN010000187">
    <property type="protein sequence ID" value="VFU14788.1"/>
    <property type="molecule type" value="Genomic_DNA"/>
</dbReference>
<dbReference type="AlphaFoldDB" id="A0A485M0V8"/>
<reference evidence="2" key="1">
    <citation type="submission" date="2019-03" db="EMBL/GenBank/DDBJ databases">
        <authorList>
            <person name="Hao L."/>
        </authorList>
    </citation>
    <scope>NUCLEOTIDE SEQUENCE</scope>
</reference>
<gene>
    <name evidence="2" type="ORF">SCFA_2670005</name>
</gene>
<accession>A0A485M0V8</accession>